<reference evidence="3 4" key="1">
    <citation type="submission" date="2020-11" db="EMBL/GenBank/DDBJ databases">
        <title>Actinomyces sp. ZJ750.</title>
        <authorList>
            <person name="Zhou J."/>
        </authorList>
    </citation>
    <scope>NUCLEOTIDE SEQUENCE [LARGE SCALE GENOMIC DNA]</scope>
    <source>
        <strain evidence="3 4">ZJ750</strain>
    </source>
</reference>
<evidence type="ECO:0000313" key="4">
    <source>
        <dbReference type="Proteomes" id="UP000594637"/>
    </source>
</evidence>
<evidence type="ECO:0000256" key="1">
    <source>
        <dbReference type="ARBA" id="ARBA00006484"/>
    </source>
</evidence>
<keyword evidence="2" id="KW-0560">Oxidoreductase</keyword>
<dbReference type="GO" id="GO:0016614">
    <property type="term" value="F:oxidoreductase activity, acting on CH-OH group of donors"/>
    <property type="evidence" value="ECO:0007669"/>
    <property type="project" value="UniProtKB-ARBA"/>
</dbReference>
<gene>
    <name evidence="3" type="ORF">ID810_03160</name>
</gene>
<accession>A0A7T0LLV0</accession>
<dbReference type="Gene3D" id="3.40.50.720">
    <property type="entry name" value="NAD(P)-binding Rossmann-like Domain"/>
    <property type="match status" value="1"/>
</dbReference>
<sequence length="273" mass="28491">MSVLTTTPLAGRRVVITGVSRRAGIGHAIACRAAGMGASLLLHHYAPHDAEQPWGADSIEATLDSVRAHLQPGAVLADVSEDLRDAEAPARIIARARAALGGVDALVCNHASSGHDGRLEEITAADLDHHWRVNARASLLLLQAMAALPDDDALTDGRARRSTVLMSSGQILGPMADEIAYITSKAALAGATASLADGLADVGIRVNTVNPGPVNTGYMDEALERSLAPAFPGGVPARPEDPARLICWLLTDDAAWVTGQVISTEGGFRRWGL</sequence>
<protein>
    <submittedName>
        <fullName evidence="3">SDR family oxidoreductase</fullName>
    </submittedName>
</protein>
<organism evidence="3 4">
    <name type="scientific">Actinomyces respiraculi</name>
    <dbReference type="NCBI Taxonomy" id="2744574"/>
    <lineage>
        <taxon>Bacteria</taxon>
        <taxon>Bacillati</taxon>
        <taxon>Actinomycetota</taxon>
        <taxon>Actinomycetes</taxon>
        <taxon>Actinomycetales</taxon>
        <taxon>Actinomycetaceae</taxon>
        <taxon>Actinomyces</taxon>
    </lineage>
</organism>
<dbReference type="Proteomes" id="UP000594637">
    <property type="component" value="Chromosome"/>
</dbReference>
<dbReference type="InterPro" id="IPR036291">
    <property type="entry name" value="NAD(P)-bd_dom_sf"/>
</dbReference>
<dbReference type="PANTHER" id="PTHR48107">
    <property type="entry name" value="NADPH-DEPENDENT ALDEHYDE REDUCTASE-LIKE PROTEIN, CHLOROPLASTIC-RELATED"/>
    <property type="match status" value="1"/>
</dbReference>
<evidence type="ECO:0000256" key="2">
    <source>
        <dbReference type="ARBA" id="ARBA00023002"/>
    </source>
</evidence>
<dbReference type="EMBL" id="CP063989">
    <property type="protein sequence ID" value="QPL05967.1"/>
    <property type="molecule type" value="Genomic_DNA"/>
</dbReference>
<dbReference type="KEGG" id="arep:ID810_03160"/>
<dbReference type="InterPro" id="IPR002347">
    <property type="entry name" value="SDR_fam"/>
</dbReference>
<proteinExistence type="inferred from homology"/>
<dbReference type="SUPFAM" id="SSF51735">
    <property type="entry name" value="NAD(P)-binding Rossmann-fold domains"/>
    <property type="match status" value="1"/>
</dbReference>
<evidence type="ECO:0000313" key="3">
    <source>
        <dbReference type="EMBL" id="QPL05967.1"/>
    </source>
</evidence>
<dbReference type="Pfam" id="PF13561">
    <property type="entry name" value="adh_short_C2"/>
    <property type="match status" value="1"/>
</dbReference>
<dbReference type="PANTHER" id="PTHR48107:SF7">
    <property type="entry name" value="RE15974P"/>
    <property type="match status" value="1"/>
</dbReference>
<comment type="similarity">
    <text evidence="1">Belongs to the short-chain dehydrogenases/reductases (SDR) family.</text>
</comment>
<dbReference type="AlphaFoldDB" id="A0A7T0LLV0"/>
<dbReference type="CDD" id="cd05233">
    <property type="entry name" value="SDR_c"/>
    <property type="match status" value="1"/>
</dbReference>
<dbReference type="PRINTS" id="PR00081">
    <property type="entry name" value="GDHRDH"/>
</dbReference>
<dbReference type="RefSeq" id="WP_166855192.1">
    <property type="nucleotide sequence ID" value="NZ_CP063989.1"/>
</dbReference>
<name>A0A7T0LLV0_9ACTO</name>
<keyword evidence="4" id="KW-1185">Reference proteome</keyword>